<dbReference type="GO" id="GO:0003856">
    <property type="term" value="F:3-dehydroquinate synthase activity"/>
    <property type="evidence" value="ECO:0007669"/>
    <property type="project" value="TreeGrafter"/>
</dbReference>
<comment type="cofactor">
    <cofactor evidence="1">
        <name>NAD(+)</name>
        <dbReference type="ChEBI" id="CHEBI:57540"/>
    </cofactor>
</comment>
<dbReference type="PANTHER" id="PTHR43622">
    <property type="entry name" value="3-DEHYDROQUINATE SYNTHASE"/>
    <property type="match status" value="1"/>
</dbReference>
<feature type="domain" description="3-dehydroquinate synthase N-terminal" evidence="6">
    <location>
        <begin position="97"/>
        <end position="209"/>
    </location>
</feature>
<dbReference type="GO" id="GO:0046872">
    <property type="term" value="F:metal ion binding"/>
    <property type="evidence" value="ECO:0007669"/>
    <property type="project" value="UniProtKB-KW"/>
</dbReference>
<evidence type="ECO:0000256" key="4">
    <source>
        <dbReference type="ARBA" id="ARBA00023027"/>
    </source>
</evidence>
<keyword evidence="4" id="KW-0520">NAD</keyword>
<dbReference type="SUPFAM" id="SSF56796">
    <property type="entry name" value="Dehydroquinate synthase-like"/>
    <property type="match status" value="1"/>
</dbReference>
<dbReference type="InterPro" id="IPR056179">
    <property type="entry name" value="DHQS_C"/>
</dbReference>
<dbReference type="PANTHER" id="PTHR43622:SF3">
    <property type="entry name" value="2-EPI-5-EPI-VALIOLONE SYNTHASE"/>
    <property type="match status" value="1"/>
</dbReference>
<dbReference type="InterPro" id="IPR050071">
    <property type="entry name" value="Dehydroquinate_synthase"/>
</dbReference>
<keyword evidence="3" id="KW-0547">Nucleotide-binding</keyword>
<comment type="caution">
    <text evidence="8">The sequence shown here is derived from an EMBL/GenBank/DDBJ whole genome shotgun (WGS) entry which is preliminary data.</text>
</comment>
<keyword evidence="2" id="KW-0479">Metal-binding</keyword>
<dbReference type="FunFam" id="3.40.50.1970:FF:000018">
    <property type="entry name" value="Related to 2-epi-5-epi-valiolone synthase"/>
    <property type="match status" value="1"/>
</dbReference>
<accession>A0AAD5VE98</accession>
<dbReference type="CDD" id="cd08199">
    <property type="entry name" value="EEVS"/>
    <property type="match status" value="1"/>
</dbReference>
<evidence type="ECO:0008006" key="10">
    <source>
        <dbReference type="Google" id="ProtNLM"/>
    </source>
</evidence>
<protein>
    <recommendedName>
        <fullName evidence="10">3-dehydroquinate synthase domain-containing protein</fullName>
    </recommendedName>
</protein>
<dbReference type="Gene3D" id="1.20.1090.10">
    <property type="entry name" value="Dehydroquinate synthase-like - alpha domain"/>
    <property type="match status" value="1"/>
</dbReference>
<evidence type="ECO:0000256" key="3">
    <source>
        <dbReference type="ARBA" id="ARBA00022741"/>
    </source>
</evidence>
<dbReference type="Pfam" id="PF01761">
    <property type="entry name" value="DHQ_synthase"/>
    <property type="match status" value="1"/>
</dbReference>
<evidence type="ECO:0000259" key="6">
    <source>
        <dbReference type="Pfam" id="PF01761"/>
    </source>
</evidence>
<gene>
    <name evidence="8" type="ORF">NLI96_g1753</name>
</gene>
<proteinExistence type="predicted"/>
<evidence type="ECO:0000313" key="8">
    <source>
        <dbReference type="EMBL" id="KAJ3489975.1"/>
    </source>
</evidence>
<keyword evidence="5" id="KW-0456">Lyase</keyword>
<dbReference type="Pfam" id="PF24621">
    <property type="entry name" value="DHQS_C"/>
    <property type="match status" value="1"/>
</dbReference>
<dbReference type="AlphaFoldDB" id="A0AAD5VE98"/>
<keyword evidence="9" id="KW-1185">Reference proteome</keyword>
<dbReference type="InterPro" id="IPR035872">
    <property type="entry name" value="EEVS-like"/>
</dbReference>
<organism evidence="8 9">
    <name type="scientific">Meripilus lineatus</name>
    <dbReference type="NCBI Taxonomy" id="2056292"/>
    <lineage>
        <taxon>Eukaryota</taxon>
        <taxon>Fungi</taxon>
        <taxon>Dikarya</taxon>
        <taxon>Basidiomycota</taxon>
        <taxon>Agaricomycotina</taxon>
        <taxon>Agaricomycetes</taxon>
        <taxon>Polyporales</taxon>
        <taxon>Meripilaceae</taxon>
        <taxon>Meripilus</taxon>
    </lineage>
</organism>
<dbReference type="GO" id="GO:0017000">
    <property type="term" value="P:antibiotic biosynthetic process"/>
    <property type="evidence" value="ECO:0007669"/>
    <property type="project" value="InterPro"/>
</dbReference>
<dbReference type="InterPro" id="IPR030960">
    <property type="entry name" value="DHQS/DOIS_N"/>
</dbReference>
<feature type="domain" description="3-dehydroquinate synthase C-terminal" evidence="7">
    <location>
        <begin position="211"/>
        <end position="352"/>
    </location>
</feature>
<sequence>MSDLKASVTVTSNGFEVSGLEQINYGETRISVLGSNDSTTSGFQFVDNIFDPAHDQLAKMYKAWNRVLLVTDATVNGIYSKKWEAYFEHHGIPLTTFIMAGGEKNKTMDTMLSIVDAMTDFGIVRKEPVLVVGGGLCTDVTGYACASYRRTTNFIRVPTTLIGLIDASVSIKVGINHENLKNRLGAYHAPIMTFLDFNMLKTLPEGQVRNGFAELMKISSCADKRIWQLLVQNGEGLIKTRFGRLEDSAPEMKKVADEICWRGIKVMLDLETPNLHELGLDRVIAFGHSLSPTLELAPAVPLRHGHAINIDMSFFVTFAHHRGHLTDEERDEYHGLAHRVGLSMDHEMFTEDLIMEGTKAILKTRDNKQRFAVPSPYGRCEFINDASHEELFEVLKVHKALIQEKYGSGEGKDAYVDVGDLGMDPKILMEKADCGSTTKGSASNCTHPMVSSTRGDNVLGNGIGISPSGSRKVVGAVKA</sequence>
<evidence type="ECO:0000259" key="7">
    <source>
        <dbReference type="Pfam" id="PF24621"/>
    </source>
</evidence>
<evidence type="ECO:0000313" key="9">
    <source>
        <dbReference type="Proteomes" id="UP001212997"/>
    </source>
</evidence>
<evidence type="ECO:0000256" key="1">
    <source>
        <dbReference type="ARBA" id="ARBA00001911"/>
    </source>
</evidence>
<dbReference type="Gene3D" id="3.40.50.1970">
    <property type="match status" value="1"/>
</dbReference>
<evidence type="ECO:0000256" key="5">
    <source>
        <dbReference type="ARBA" id="ARBA00023239"/>
    </source>
</evidence>
<dbReference type="EMBL" id="JANAWD010000035">
    <property type="protein sequence ID" value="KAJ3489975.1"/>
    <property type="molecule type" value="Genomic_DNA"/>
</dbReference>
<dbReference type="FunFam" id="1.20.1090.10:FF:000015">
    <property type="entry name" value="3-dehydroquinate synthase protein"/>
    <property type="match status" value="1"/>
</dbReference>
<dbReference type="GO" id="GO:0000166">
    <property type="term" value="F:nucleotide binding"/>
    <property type="evidence" value="ECO:0007669"/>
    <property type="project" value="UniProtKB-KW"/>
</dbReference>
<dbReference type="Proteomes" id="UP001212997">
    <property type="component" value="Unassembled WGS sequence"/>
</dbReference>
<name>A0AAD5VE98_9APHY</name>
<reference evidence="8" key="1">
    <citation type="submission" date="2022-07" db="EMBL/GenBank/DDBJ databases">
        <title>Genome Sequence of Physisporinus lineatus.</title>
        <authorList>
            <person name="Buettner E."/>
        </authorList>
    </citation>
    <scope>NUCLEOTIDE SEQUENCE</scope>
    <source>
        <strain evidence="8">VT162</strain>
    </source>
</reference>
<evidence type="ECO:0000256" key="2">
    <source>
        <dbReference type="ARBA" id="ARBA00022723"/>
    </source>
</evidence>